<evidence type="ECO:0000313" key="10">
    <source>
        <dbReference type="Ensembl" id="ENSACIP00000009714.1"/>
    </source>
</evidence>
<keyword evidence="7" id="KW-0325">Glycoprotein</keyword>
<feature type="chain" id="PRO_5018639237" description="Ig-like domain-containing protein" evidence="8">
    <location>
        <begin position="23"/>
        <end position="137"/>
    </location>
</feature>
<dbReference type="InterPro" id="IPR052051">
    <property type="entry name" value="TCR_complex_component"/>
</dbReference>
<dbReference type="InterPro" id="IPR036179">
    <property type="entry name" value="Ig-like_dom_sf"/>
</dbReference>
<dbReference type="InterPro" id="IPR013783">
    <property type="entry name" value="Ig-like_fold"/>
</dbReference>
<dbReference type="InterPro" id="IPR013106">
    <property type="entry name" value="Ig_V-set"/>
</dbReference>
<keyword evidence="2" id="KW-1003">Cell membrane</keyword>
<dbReference type="PANTHER" id="PTHR19433">
    <property type="entry name" value="T-CELL RECEPTOR ALPHA CHAIN V REGION-RELATED"/>
    <property type="match status" value="1"/>
</dbReference>
<dbReference type="CDD" id="cd00099">
    <property type="entry name" value="IgV"/>
    <property type="match status" value="1"/>
</dbReference>
<dbReference type="SMART" id="SM00409">
    <property type="entry name" value="IG"/>
    <property type="match status" value="1"/>
</dbReference>
<dbReference type="OMA" id="CVIYSVR"/>
<proteinExistence type="predicted"/>
<dbReference type="Pfam" id="PF07686">
    <property type="entry name" value="V-set"/>
    <property type="match status" value="1"/>
</dbReference>
<evidence type="ECO:0000256" key="4">
    <source>
        <dbReference type="ARBA" id="ARBA00022859"/>
    </source>
</evidence>
<name>A0A3Q0RC18_AMPCI</name>
<protein>
    <recommendedName>
        <fullName evidence="9">Ig-like domain-containing protein</fullName>
    </recommendedName>
</protein>
<evidence type="ECO:0000313" key="11">
    <source>
        <dbReference type="Proteomes" id="UP000261340"/>
    </source>
</evidence>
<keyword evidence="6" id="KW-1015">Disulfide bond</keyword>
<reference evidence="10" key="1">
    <citation type="submission" date="2025-08" db="UniProtKB">
        <authorList>
            <consortium name="Ensembl"/>
        </authorList>
    </citation>
    <scope>IDENTIFICATION</scope>
</reference>
<organism evidence="10 11">
    <name type="scientific">Amphilophus citrinellus</name>
    <name type="common">Midas cichlid</name>
    <name type="synonym">Cichlasoma citrinellum</name>
    <dbReference type="NCBI Taxonomy" id="61819"/>
    <lineage>
        <taxon>Eukaryota</taxon>
        <taxon>Metazoa</taxon>
        <taxon>Chordata</taxon>
        <taxon>Craniata</taxon>
        <taxon>Vertebrata</taxon>
        <taxon>Euteleostomi</taxon>
        <taxon>Actinopterygii</taxon>
        <taxon>Neopterygii</taxon>
        <taxon>Teleostei</taxon>
        <taxon>Neoteleostei</taxon>
        <taxon>Acanthomorphata</taxon>
        <taxon>Ovalentaria</taxon>
        <taxon>Cichlomorphae</taxon>
        <taxon>Cichliformes</taxon>
        <taxon>Cichlidae</taxon>
        <taxon>New World cichlids</taxon>
        <taxon>Cichlasomatinae</taxon>
        <taxon>Heroini</taxon>
        <taxon>Amphilophus</taxon>
    </lineage>
</organism>
<reference evidence="10" key="2">
    <citation type="submission" date="2025-09" db="UniProtKB">
        <authorList>
            <consortium name="Ensembl"/>
        </authorList>
    </citation>
    <scope>IDENTIFICATION</scope>
</reference>
<sequence>MSFATITALLLCSLSWISLSETQTVKIQPGEDVTLLCSNFSSSPTQTVWFRLVNQTQPRCISSIYKPDEPASFCNGVERKKFEVTSNILTIFLKIKHVDLSDSGLYFCGFYVTRNPVIVSSTYLKVKGKNDVTCHIQ</sequence>
<dbReference type="InterPro" id="IPR007110">
    <property type="entry name" value="Ig-like_dom"/>
</dbReference>
<keyword evidence="11" id="KW-1185">Reference proteome</keyword>
<dbReference type="InterPro" id="IPR003599">
    <property type="entry name" value="Ig_sub"/>
</dbReference>
<comment type="subcellular location">
    <subcellularLocation>
        <location evidence="1">Cell membrane</location>
    </subcellularLocation>
</comment>
<dbReference type="Proteomes" id="UP000261340">
    <property type="component" value="Unplaced"/>
</dbReference>
<feature type="signal peptide" evidence="8">
    <location>
        <begin position="1"/>
        <end position="22"/>
    </location>
</feature>
<dbReference type="GO" id="GO:0005886">
    <property type="term" value="C:plasma membrane"/>
    <property type="evidence" value="ECO:0007669"/>
    <property type="project" value="UniProtKB-SubCell"/>
</dbReference>
<dbReference type="GO" id="GO:0002376">
    <property type="term" value="P:immune system process"/>
    <property type="evidence" value="ECO:0007669"/>
    <property type="project" value="UniProtKB-KW"/>
</dbReference>
<evidence type="ECO:0000256" key="2">
    <source>
        <dbReference type="ARBA" id="ARBA00022475"/>
    </source>
</evidence>
<evidence type="ECO:0000256" key="3">
    <source>
        <dbReference type="ARBA" id="ARBA00022729"/>
    </source>
</evidence>
<evidence type="ECO:0000256" key="7">
    <source>
        <dbReference type="ARBA" id="ARBA00023180"/>
    </source>
</evidence>
<evidence type="ECO:0000259" key="9">
    <source>
        <dbReference type="PROSITE" id="PS50835"/>
    </source>
</evidence>
<evidence type="ECO:0000256" key="8">
    <source>
        <dbReference type="SAM" id="SignalP"/>
    </source>
</evidence>
<keyword evidence="4" id="KW-0391">Immunity</keyword>
<dbReference type="GO" id="GO:0009617">
    <property type="term" value="P:response to bacterium"/>
    <property type="evidence" value="ECO:0007669"/>
    <property type="project" value="TreeGrafter"/>
</dbReference>
<feature type="domain" description="Ig-like" evidence="9">
    <location>
        <begin position="15"/>
        <end position="108"/>
    </location>
</feature>
<dbReference type="Gene3D" id="2.60.40.10">
    <property type="entry name" value="Immunoglobulins"/>
    <property type="match status" value="1"/>
</dbReference>
<evidence type="ECO:0000256" key="6">
    <source>
        <dbReference type="ARBA" id="ARBA00023157"/>
    </source>
</evidence>
<dbReference type="Ensembl" id="ENSACIT00000010001.1">
    <property type="protein sequence ID" value="ENSACIP00000009714.1"/>
    <property type="gene ID" value="ENSACIG00000007629.1"/>
</dbReference>
<keyword evidence="5" id="KW-0472">Membrane</keyword>
<dbReference type="PROSITE" id="PS50835">
    <property type="entry name" value="IG_LIKE"/>
    <property type="match status" value="1"/>
</dbReference>
<dbReference type="SUPFAM" id="SSF48726">
    <property type="entry name" value="Immunoglobulin"/>
    <property type="match status" value="1"/>
</dbReference>
<dbReference type="AlphaFoldDB" id="A0A3Q0RC18"/>
<dbReference type="PANTHER" id="PTHR19433:SF111">
    <property type="entry name" value="T CELL RECEPTOR ALPHA VARIABLE 4"/>
    <property type="match status" value="1"/>
</dbReference>
<dbReference type="STRING" id="61819.ENSACIP00000009714"/>
<accession>A0A3Q0RC18</accession>
<evidence type="ECO:0000256" key="1">
    <source>
        <dbReference type="ARBA" id="ARBA00004236"/>
    </source>
</evidence>
<dbReference type="GeneTree" id="ENSGT00940000174690"/>
<evidence type="ECO:0000256" key="5">
    <source>
        <dbReference type="ARBA" id="ARBA00023136"/>
    </source>
</evidence>
<keyword evidence="3 8" id="KW-0732">Signal</keyword>